<keyword evidence="5 14" id="KW-0812">Transmembrane</keyword>
<dbReference type="InterPro" id="IPR036396">
    <property type="entry name" value="Cyt_P450_sf"/>
</dbReference>
<dbReference type="Pfam" id="PF00067">
    <property type="entry name" value="p450"/>
    <property type="match status" value="1"/>
</dbReference>
<gene>
    <name evidence="15" type="ORF">BDV26DRAFT_281218</name>
</gene>
<evidence type="ECO:0000256" key="3">
    <source>
        <dbReference type="ARBA" id="ARBA00010617"/>
    </source>
</evidence>
<dbReference type="GO" id="GO:0016705">
    <property type="term" value="F:oxidoreductase activity, acting on paired donors, with incorporation or reduction of molecular oxygen"/>
    <property type="evidence" value="ECO:0007669"/>
    <property type="project" value="InterPro"/>
</dbReference>
<dbReference type="GO" id="GO:0016020">
    <property type="term" value="C:membrane"/>
    <property type="evidence" value="ECO:0007669"/>
    <property type="project" value="UniProtKB-SubCell"/>
</dbReference>
<dbReference type="InterPro" id="IPR050121">
    <property type="entry name" value="Cytochrome_P450_monoxygenase"/>
</dbReference>
<organism evidence="15 16">
    <name type="scientific">Aspergillus bertholletiae</name>
    <dbReference type="NCBI Taxonomy" id="1226010"/>
    <lineage>
        <taxon>Eukaryota</taxon>
        <taxon>Fungi</taxon>
        <taxon>Dikarya</taxon>
        <taxon>Ascomycota</taxon>
        <taxon>Pezizomycotina</taxon>
        <taxon>Eurotiomycetes</taxon>
        <taxon>Eurotiomycetidae</taxon>
        <taxon>Eurotiales</taxon>
        <taxon>Aspergillaceae</taxon>
        <taxon>Aspergillus</taxon>
        <taxon>Aspergillus subgen. Circumdati</taxon>
    </lineage>
</organism>
<dbReference type="GO" id="GO:0005506">
    <property type="term" value="F:iron ion binding"/>
    <property type="evidence" value="ECO:0007669"/>
    <property type="project" value="InterPro"/>
</dbReference>
<keyword evidence="7 14" id="KW-1133">Transmembrane helix</keyword>
<dbReference type="EMBL" id="ML736210">
    <property type="protein sequence ID" value="KAE8378307.1"/>
    <property type="molecule type" value="Genomic_DNA"/>
</dbReference>
<dbReference type="PRINTS" id="PR00463">
    <property type="entry name" value="EP450I"/>
</dbReference>
<evidence type="ECO:0000256" key="5">
    <source>
        <dbReference type="ARBA" id="ARBA00022692"/>
    </source>
</evidence>
<evidence type="ECO:0000256" key="8">
    <source>
        <dbReference type="ARBA" id="ARBA00023002"/>
    </source>
</evidence>
<accession>A0A5N7B986</accession>
<protein>
    <submittedName>
        <fullName evidence="15">Cytochrome P450</fullName>
    </submittedName>
</protein>
<dbReference type="Gene3D" id="1.10.630.10">
    <property type="entry name" value="Cytochrome P450"/>
    <property type="match status" value="1"/>
</dbReference>
<comment type="subcellular location">
    <subcellularLocation>
        <location evidence="2">Membrane</location>
    </subcellularLocation>
</comment>
<evidence type="ECO:0000313" key="16">
    <source>
        <dbReference type="Proteomes" id="UP000326198"/>
    </source>
</evidence>
<evidence type="ECO:0000256" key="4">
    <source>
        <dbReference type="ARBA" id="ARBA00022617"/>
    </source>
</evidence>
<dbReference type="Proteomes" id="UP000326198">
    <property type="component" value="Unassembled WGS sequence"/>
</dbReference>
<dbReference type="GO" id="GO:0004497">
    <property type="term" value="F:monooxygenase activity"/>
    <property type="evidence" value="ECO:0007669"/>
    <property type="project" value="UniProtKB-KW"/>
</dbReference>
<keyword evidence="9 12" id="KW-0408">Iron</keyword>
<evidence type="ECO:0000256" key="2">
    <source>
        <dbReference type="ARBA" id="ARBA00004370"/>
    </source>
</evidence>
<evidence type="ECO:0000256" key="9">
    <source>
        <dbReference type="ARBA" id="ARBA00023004"/>
    </source>
</evidence>
<sequence>MSDIASWVPLTDNWPLVLVCSLVAGYLLVKAAYNLFFHPLARFPGPLLGRATLLWRYSNTATGKIHIAIEKLHRRYGPIVRVSPNELSFASVESWKAIYGHAAPGKPIAIKSPFYEVFGAGFRKLCIGSERNPKKHGEMRRMLSSAFSQRSLLEQEDTVVQIINKFIEIIGNKGGKGSQGLNMTKWYEMVGFDILGEMAFGESFHSLEDGKPHFWSDLVEDHLYLITLIDNLSRLPFVATITKTLFPSTLVVQNKNSAYSRAQVEKRLNSKAEKRDFLTTLAEKVRNGEVDKEEMTAHVSTLAIAGGETVSTFLAGTTFFLLKSPDILKKLTAEIRGAFDSFDEIEAQKAQQLPYLQAVINEGLRVYPPGSQGFPRISPGFELHGEYIPPGTEVYTSAWAVTHDPKYFKDPMQFKPERWTDPNAQDVKEASQPFSLGPRGCLGRNFAYMEINLLLAKLLWKYDMELINTDLNWLEEGKVFVMWWKPELWVRFHERP</sequence>
<dbReference type="InterPro" id="IPR002401">
    <property type="entry name" value="Cyt_P450_E_grp-I"/>
</dbReference>
<feature type="binding site" description="axial binding residue" evidence="12">
    <location>
        <position position="441"/>
    </location>
    <ligand>
        <name>heme</name>
        <dbReference type="ChEBI" id="CHEBI:30413"/>
    </ligand>
    <ligandPart>
        <name>Fe</name>
        <dbReference type="ChEBI" id="CHEBI:18248"/>
    </ligandPart>
</feature>
<dbReference type="InterPro" id="IPR017972">
    <property type="entry name" value="Cyt_P450_CS"/>
</dbReference>
<name>A0A5N7B986_9EURO</name>
<evidence type="ECO:0000256" key="10">
    <source>
        <dbReference type="ARBA" id="ARBA00023033"/>
    </source>
</evidence>
<keyword evidence="16" id="KW-1185">Reference proteome</keyword>
<keyword evidence="11 14" id="KW-0472">Membrane</keyword>
<dbReference type="InterPro" id="IPR001128">
    <property type="entry name" value="Cyt_P450"/>
</dbReference>
<keyword evidence="6 12" id="KW-0479">Metal-binding</keyword>
<dbReference type="PANTHER" id="PTHR24305:SF210">
    <property type="entry name" value="CYTOCHROME P450 MONOOXYGENASE ASQL-RELATED"/>
    <property type="match status" value="1"/>
</dbReference>
<dbReference type="OrthoDB" id="1470350at2759"/>
<feature type="transmembrane region" description="Helical" evidence="14">
    <location>
        <begin position="14"/>
        <end position="33"/>
    </location>
</feature>
<dbReference type="SUPFAM" id="SSF48264">
    <property type="entry name" value="Cytochrome P450"/>
    <property type="match status" value="1"/>
</dbReference>
<dbReference type="PANTHER" id="PTHR24305">
    <property type="entry name" value="CYTOCHROME P450"/>
    <property type="match status" value="1"/>
</dbReference>
<evidence type="ECO:0000256" key="7">
    <source>
        <dbReference type="ARBA" id="ARBA00022989"/>
    </source>
</evidence>
<dbReference type="AlphaFoldDB" id="A0A5N7B986"/>
<keyword evidence="8 13" id="KW-0560">Oxidoreductase</keyword>
<evidence type="ECO:0000256" key="6">
    <source>
        <dbReference type="ARBA" id="ARBA00022723"/>
    </source>
</evidence>
<proteinExistence type="inferred from homology"/>
<dbReference type="GO" id="GO:0020037">
    <property type="term" value="F:heme binding"/>
    <property type="evidence" value="ECO:0007669"/>
    <property type="project" value="InterPro"/>
</dbReference>
<keyword evidence="10 13" id="KW-0503">Monooxygenase</keyword>
<evidence type="ECO:0000313" key="15">
    <source>
        <dbReference type="EMBL" id="KAE8378307.1"/>
    </source>
</evidence>
<evidence type="ECO:0000256" key="12">
    <source>
        <dbReference type="PIRSR" id="PIRSR602401-1"/>
    </source>
</evidence>
<dbReference type="FunFam" id="1.10.630.10:FF:000158">
    <property type="entry name" value="Cytochrome P450, putative (Eurofung)"/>
    <property type="match status" value="1"/>
</dbReference>
<evidence type="ECO:0000256" key="13">
    <source>
        <dbReference type="RuleBase" id="RU000461"/>
    </source>
</evidence>
<comment type="cofactor">
    <cofactor evidence="1 12">
        <name>heme</name>
        <dbReference type="ChEBI" id="CHEBI:30413"/>
    </cofactor>
</comment>
<dbReference type="PROSITE" id="PS00086">
    <property type="entry name" value="CYTOCHROME_P450"/>
    <property type="match status" value="1"/>
</dbReference>
<evidence type="ECO:0000256" key="1">
    <source>
        <dbReference type="ARBA" id="ARBA00001971"/>
    </source>
</evidence>
<evidence type="ECO:0000256" key="14">
    <source>
        <dbReference type="SAM" id="Phobius"/>
    </source>
</evidence>
<reference evidence="15 16" key="1">
    <citation type="submission" date="2019-04" db="EMBL/GenBank/DDBJ databases">
        <title>Friends and foes A comparative genomics studyof 23 Aspergillus species from section Flavi.</title>
        <authorList>
            <consortium name="DOE Joint Genome Institute"/>
            <person name="Kjaerbolling I."/>
            <person name="Vesth T."/>
            <person name="Frisvad J.C."/>
            <person name="Nybo J.L."/>
            <person name="Theobald S."/>
            <person name="Kildgaard S."/>
            <person name="Isbrandt T."/>
            <person name="Kuo A."/>
            <person name="Sato A."/>
            <person name="Lyhne E.K."/>
            <person name="Kogle M.E."/>
            <person name="Wiebenga A."/>
            <person name="Kun R.S."/>
            <person name="Lubbers R.J."/>
            <person name="Makela M.R."/>
            <person name="Barry K."/>
            <person name="Chovatia M."/>
            <person name="Clum A."/>
            <person name="Daum C."/>
            <person name="Haridas S."/>
            <person name="He G."/>
            <person name="LaButti K."/>
            <person name="Lipzen A."/>
            <person name="Mondo S."/>
            <person name="Riley R."/>
            <person name="Salamov A."/>
            <person name="Simmons B.A."/>
            <person name="Magnuson J.K."/>
            <person name="Henrissat B."/>
            <person name="Mortensen U.H."/>
            <person name="Larsen T.O."/>
            <person name="Devries R.P."/>
            <person name="Grigoriev I.V."/>
            <person name="Machida M."/>
            <person name="Baker S.E."/>
            <person name="Andersen M.R."/>
        </authorList>
    </citation>
    <scope>NUCLEOTIDE SEQUENCE [LARGE SCALE GENOMIC DNA]</scope>
    <source>
        <strain evidence="15 16">IBT 29228</strain>
    </source>
</reference>
<keyword evidence="4 12" id="KW-0349">Heme</keyword>
<dbReference type="CDD" id="cd11058">
    <property type="entry name" value="CYP60B-like"/>
    <property type="match status" value="1"/>
</dbReference>
<evidence type="ECO:0000256" key="11">
    <source>
        <dbReference type="ARBA" id="ARBA00023136"/>
    </source>
</evidence>
<dbReference type="PRINTS" id="PR00385">
    <property type="entry name" value="P450"/>
</dbReference>
<comment type="similarity">
    <text evidence="3 13">Belongs to the cytochrome P450 family.</text>
</comment>